<dbReference type="Pfam" id="PF21381">
    <property type="entry name" value="MCLN_ECD"/>
    <property type="match status" value="1"/>
</dbReference>
<evidence type="ECO:0000259" key="14">
    <source>
        <dbReference type="Pfam" id="PF08016"/>
    </source>
</evidence>
<sequence length="568" mass="66755">MAESFSEGDSLLPKEKSKSYYMNTDSNEEIHETDNEEQIRSKLQWFFKNPYEKYKERGRKPWKFLLQIVKIILVTIQATLFATNEFSVVSFNKDNIETFRRVFIFNYPNGKLLYQKNSVHQQIFHSWNQIYDYEKIMVGTYEIKTDSNDTRIKFCKTLHKDSQARSISKENMDTCYDLQPKLKNQKISLDEFINANQLPKDFEWIVEMKLQFTFQVNYTMLHARNSPDCYMFNIVILFENGDLDGIMEVRLDSDIDFHHCRSSDKGLHIQEHQTKKRLMTVYDSVIVILCTVSLSLCLRSFNRHWKLCKAASRFFDEYRYEPFTVSDKMNFLSFWLLLITLSDISTVFGTTIKITLDWMEYPELYASCSMCFGLAVLFSWIGVLRYLGFLKGYNVLLITLKTAFPVIVRFISCVAFIYIGFIVCGWIVFGPYHLKFQNLVTTSECLFALVNGDDMYATFNAMDSSDPLIWYFSKVYLYFYVSLFIFVVLSLFIGIVADTYERIKDFGYAPKSRIELFMEGNEHIEEEQQQFRSLCKLHNRVDSENRNGSNIVHDDLTPCSSAEPNIIV</sequence>
<feature type="domain" description="Mucolipin extracytosolic" evidence="15">
    <location>
        <begin position="88"/>
        <end position="261"/>
    </location>
</feature>
<keyword evidence="9 13" id="KW-0472">Membrane</keyword>
<evidence type="ECO:0000256" key="2">
    <source>
        <dbReference type="ARBA" id="ARBA00004651"/>
    </source>
</evidence>
<evidence type="ECO:0000256" key="6">
    <source>
        <dbReference type="ARBA" id="ARBA00022753"/>
    </source>
</evidence>
<evidence type="ECO:0000256" key="4">
    <source>
        <dbReference type="ARBA" id="ARBA00022475"/>
    </source>
</evidence>
<evidence type="ECO:0000256" key="10">
    <source>
        <dbReference type="ARBA" id="ARBA00023157"/>
    </source>
</evidence>
<feature type="transmembrane region" description="Helical" evidence="13">
    <location>
        <begin position="407"/>
        <end position="429"/>
    </location>
</feature>
<organism evidence="16 17">
    <name type="scientific">Hydra vulgaris</name>
    <name type="common">Hydra</name>
    <name type="synonym">Hydra attenuata</name>
    <dbReference type="NCBI Taxonomy" id="6087"/>
    <lineage>
        <taxon>Eukaryota</taxon>
        <taxon>Metazoa</taxon>
        <taxon>Cnidaria</taxon>
        <taxon>Hydrozoa</taxon>
        <taxon>Hydroidolina</taxon>
        <taxon>Anthoathecata</taxon>
        <taxon>Aplanulata</taxon>
        <taxon>Hydridae</taxon>
        <taxon>Hydra</taxon>
    </lineage>
</organism>
<comment type="subcellular location">
    <subcellularLocation>
        <location evidence="2">Cell membrane</location>
        <topology evidence="2">Multi-pass membrane protein</topology>
    </subcellularLocation>
    <subcellularLocation>
        <location evidence="1">Endosome membrane</location>
        <topology evidence="1">Multi-pass membrane protein</topology>
    </subcellularLocation>
</comment>
<keyword evidence="11" id="KW-0407">Ion channel</keyword>
<evidence type="ECO:0000256" key="7">
    <source>
        <dbReference type="ARBA" id="ARBA00022989"/>
    </source>
</evidence>
<dbReference type="RefSeq" id="XP_065648376.1">
    <property type="nucleotide sequence ID" value="XM_065792304.1"/>
</dbReference>
<dbReference type="GeneID" id="101236894"/>
<evidence type="ECO:0000313" key="16">
    <source>
        <dbReference type="Proteomes" id="UP001652625"/>
    </source>
</evidence>
<feature type="transmembrane region" description="Helical" evidence="13">
    <location>
        <begin position="364"/>
        <end position="387"/>
    </location>
</feature>
<evidence type="ECO:0000256" key="8">
    <source>
        <dbReference type="ARBA" id="ARBA00023065"/>
    </source>
</evidence>
<protein>
    <submittedName>
        <fullName evidence="17">Mucolipin-3 isoform X2</fullName>
    </submittedName>
</protein>
<keyword evidence="16" id="KW-1185">Reference proteome</keyword>
<dbReference type="InterPro" id="IPR039031">
    <property type="entry name" value="Mucolipin"/>
</dbReference>
<evidence type="ECO:0000256" key="3">
    <source>
        <dbReference type="ARBA" id="ARBA00022448"/>
    </source>
</evidence>
<keyword evidence="10" id="KW-1015">Disulfide bond</keyword>
<keyword evidence="3" id="KW-0813">Transport</keyword>
<reference evidence="17" key="1">
    <citation type="submission" date="2025-08" db="UniProtKB">
        <authorList>
            <consortium name="RefSeq"/>
        </authorList>
    </citation>
    <scope>IDENTIFICATION</scope>
</reference>
<keyword evidence="5 13" id="KW-0812">Transmembrane</keyword>
<dbReference type="PANTHER" id="PTHR12127:SF7">
    <property type="entry name" value="SD02261P"/>
    <property type="match status" value="1"/>
</dbReference>
<comment type="catalytic activity">
    <reaction evidence="12">
        <text>Ca(2+)(in) = Ca(2+)(out)</text>
        <dbReference type="Rhea" id="RHEA:29671"/>
        <dbReference type="ChEBI" id="CHEBI:29108"/>
    </reaction>
</comment>
<dbReference type="Gene3D" id="1.10.287.70">
    <property type="match status" value="1"/>
</dbReference>
<name>A0ABM4BH92_HYDVU</name>
<dbReference type="PANTHER" id="PTHR12127">
    <property type="entry name" value="MUCOLIPIN"/>
    <property type="match status" value="1"/>
</dbReference>
<keyword evidence="8" id="KW-0406">Ion transport</keyword>
<gene>
    <name evidence="17" type="primary">LOC101236894</name>
</gene>
<accession>A0ABM4BH92</accession>
<evidence type="ECO:0000259" key="15">
    <source>
        <dbReference type="Pfam" id="PF21381"/>
    </source>
</evidence>
<evidence type="ECO:0000256" key="9">
    <source>
        <dbReference type="ARBA" id="ARBA00023136"/>
    </source>
</evidence>
<dbReference type="InterPro" id="IPR049134">
    <property type="entry name" value="MCLN_ECD"/>
</dbReference>
<feature type="transmembrane region" description="Helical" evidence="13">
    <location>
        <begin position="475"/>
        <end position="497"/>
    </location>
</feature>
<feature type="transmembrane region" description="Helical" evidence="13">
    <location>
        <begin position="331"/>
        <end position="352"/>
    </location>
</feature>
<feature type="transmembrane region" description="Helical" evidence="13">
    <location>
        <begin position="279"/>
        <end position="298"/>
    </location>
</feature>
<evidence type="ECO:0000256" key="13">
    <source>
        <dbReference type="SAM" id="Phobius"/>
    </source>
</evidence>
<keyword evidence="6" id="KW-0967">Endosome</keyword>
<evidence type="ECO:0000313" key="17">
    <source>
        <dbReference type="RefSeq" id="XP_065648376.1"/>
    </source>
</evidence>
<evidence type="ECO:0000256" key="12">
    <source>
        <dbReference type="ARBA" id="ARBA00036634"/>
    </source>
</evidence>
<dbReference type="InterPro" id="IPR013122">
    <property type="entry name" value="PKD1_2_channel"/>
</dbReference>
<proteinExistence type="predicted"/>
<dbReference type="Proteomes" id="UP001652625">
    <property type="component" value="Chromosome 03"/>
</dbReference>
<feature type="domain" description="Polycystin cation channel PKD1/PKD2" evidence="14">
    <location>
        <begin position="370"/>
        <end position="502"/>
    </location>
</feature>
<evidence type="ECO:0000256" key="1">
    <source>
        <dbReference type="ARBA" id="ARBA00004337"/>
    </source>
</evidence>
<evidence type="ECO:0000256" key="11">
    <source>
        <dbReference type="ARBA" id="ARBA00023303"/>
    </source>
</evidence>
<dbReference type="Pfam" id="PF08016">
    <property type="entry name" value="PKD_channel"/>
    <property type="match status" value="1"/>
</dbReference>
<evidence type="ECO:0000256" key="5">
    <source>
        <dbReference type="ARBA" id="ARBA00022692"/>
    </source>
</evidence>
<keyword evidence="7 13" id="KW-1133">Transmembrane helix</keyword>
<keyword evidence="4" id="KW-1003">Cell membrane</keyword>